<accession>A0A8X7B9T3</accession>
<organism evidence="1 2">
    <name type="scientific">Trichonephila clavipes</name>
    <name type="common">Golden silk orbweaver</name>
    <name type="synonym">Nephila clavipes</name>
    <dbReference type="NCBI Taxonomy" id="2585209"/>
    <lineage>
        <taxon>Eukaryota</taxon>
        <taxon>Metazoa</taxon>
        <taxon>Ecdysozoa</taxon>
        <taxon>Arthropoda</taxon>
        <taxon>Chelicerata</taxon>
        <taxon>Arachnida</taxon>
        <taxon>Araneae</taxon>
        <taxon>Araneomorphae</taxon>
        <taxon>Entelegynae</taxon>
        <taxon>Araneoidea</taxon>
        <taxon>Nephilidae</taxon>
        <taxon>Trichonephila</taxon>
    </lineage>
</organism>
<sequence>MPGEQRLELQVILVWAGLHSLMMLHGFLKSQVEQKFHSLTKFSNKFCAICLFAASQKLGNSTSLSSKVESRTSRGIFRYQILKEEFHSNGEGESNPNGSKIFPFACSMKRFVFLSKETNSNRLLVSVVKKKVLDEVALYLKPPVLQFLRELVIRKLFFSNISMVEDGNPMQSANSLSEMKVHYERLSKALSDVRDNISSSLLHEIDEEKRKRIEGTSPKASKKVKKIIV</sequence>
<dbReference type="Proteomes" id="UP000887159">
    <property type="component" value="Unassembled WGS sequence"/>
</dbReference>
<gene>
    <name evidence="1" type="ORF">TNCV_3763271</name>
</gene>
<proteinExistence type="predicted"/>
<comment type="caution">
    <text evidence="1">The sequence shown here is derived from an EMBL/GenBank/DDBJ whole genome shotgun (WGS) entry which is preliminary data.</text>
</comment>
<dbReference type="EMBL" id="BMAU01021362">
    <property type="protein sequence ID" value="GFY23087.1"/>
    <property type="molecule type" value="Genomic_DNA"/>
</dbReference>
<evidence type="ECO:0000313" key="1">
    <source>
        <dbReference type="EMBL" id="GFY23087.1"/>
    </source>
</evidence>
<keyword evidence="2" id="KW-1185">Reference proteome</keyword>
<dbReference type="AlphaFoldDB" id="A0A8X7B9T3"/>
<reference evidence="1" key="1">
    <citation type="submission" date="2020-08" db="EMBL/GenBank/DDBJ databases">
        <title>Multicomponent nature underlies the extraordinary mechanical properties of spider dragline silk.</title>
        <authorList>
            <person name="Kono N."/>
            <person name="Nakamura H."/>
            <person name="Mori M."/>
            <person name="Yoshida Y."/>
            <person name="Ohtoshi R."/>
            <person name="Malay A.D."/>
            <person name="Moran D.A.P."/>
            <person name="Tomita M."/>
            <person name="Numata K."/>
            <person name="Arakawa K."/>
        </authorList>
    </citation>
    <scope>NUCLEOTIDE SEQUENCE</scope>
</reference>
<name>A0A8X7B9T3_TRICX</name>
<protein>
    <submittedName>
        <fullName evidence="1">Uncharacterized protein</fullName>
    </submittedName>
</protein>
<evidence type="ECO:0000313" key="2">
    <source>
        <dbReference type="Proteomes" id="UP000887159"/>
    </source>
</evidence>